<dbReference type="AlphaFoldDB" id="G9HVY8"/>
<dbReference type="PROSITE" id="PS00107">
    <property type="entry name" value="PROTEIN_KINASE_ATP"/>
    <property type="match status" value="1"/>
</dbReference>
<sequence length="256" mass="30589">MVVLDKLRASWYDKKHHLALGDTIQNYTLIKQIGEGRYGKVYLGINDTTKVIIKQLKREAFLRSPEKIKFELETLKTIADLKDPRFPVYLGRFKLEYVRGFIFDFKEGDSIEYLLCHKKVRYHKPEIREFALQILDMLEVLHSKNIVHKDIRIPNLILHKGKLSLIDFGLARFIDNKRYKTELDFWYLGDFIIHLLYYVYDTAPKSLVDKPWYKQLDLTAQELYFLKRLMRVERKTHPKYETVAQIRNDLLSGEIF</sequence>
<reference evidence="3" key="1">
    <citation type="journal article" date="2012" name="BMC Genomics">
        <title>The genomic basis for the evolution of a novel form of cellular reproduction in the bacterium Epulopiscium.</title>
        <authorList>
            <person name="Miller D.A."/>
            <person name="Suen G."/>
            <person name="Clements K.D."/>
            <person name="Angert E.R."/>
        </authorList>
    </citation>
    <scope>NUCLEOTIDE SEQUENCE</scope>
</reference>
<dbReference type="SUPFAM" id="SSF56112">
    <property type="entry name" value="Protein kinase-like (PK-like)"/>
    <property type="match status" value="1"/>
</dbReference>
<organism evidence="3">
    <name type="scientific">Candidatus Epulonipiscium viviparus</name>
    <dbReference type="NCBI Taxonomy" id="420336"/>
    <lineage>
        <taxon>Bacteria</taxon>
        <taxon>Bacillati</taxon>
        <taxon>Bacillota</taxon>
        <taxon>Clostridia</taxon>
        <taxon>Lachnospirales</taxon>
        <taxon>Lachnospiraceae</taxon>
        <taxon>Candidatus Epulonipiscium</taxon>
    </lineage>
</organism>
<dbReference type="InterPro" id="IPR011009">
    <property type="entry name" value="Kinase-like_dom_sf"/>
</dbReference>
<dbReference type="GO" id="GO:0005524">
    <property type="term" value="F:ATP binding"/>
    <property type="evidence" value="ECO:0007669"/>
    <property type="project" value="UniProtKB-UniRule"/>
</dbReference>
<dbReference type="Gene3D" id="1.10.510.10">
    <property type="entry name" value="Transferase(Phosphotransferase) domain 1"/>
    <property type="match status" value="1"/>
</dbReference>
<dbReference type="CDD" id="cd00180">
    <property type="entry name" value="PKc"/>
    <property type="match status" value="1"/>
</dbReference>
<dbReference type="EMBL" id="JN402982">
    <property type="protein sequence ID" value="AEW47906.1"/>
    <property type="molecule type" value="Genomic_DNA"/>
</dbReference>
<dbReference type="InterPro" id="IPR045269">
    <property type="entry name" value="Atg1-like"/>
</dbReference>
<dbReference type="GO" id="GO:0004674">
    <property type="term" value="F:protein serine/threonine kinase activity"/>
    <property type="evidence" value="ECO:0007669"/>
    <property type="project" value="InterPro"/>
</dbReference>
<protein>
    <submittedName>
        <fullName evidence="3">YbdM</fullName>
    </submittedName>
</protein>
<evidence type="ECO:0000256" key="1">
    <source>
        <dbReference type="PROSITE-ProRule" id="PRU10141"/>
    </source>
</evidence>
<feature type="domain" description="Protein kinase" evidence="2">
    <location>
        <begin position="27"/>
        <end position="256"/>
    </location>
</feature>
<dbReference type="InterPro" id="IPR017441">
    <property type="entry name" value="Protein_kinase_ATP_BS"/>
</dbReference>
<evidence type="ECO:0000313" key="3">
    <source>
        <dbReference type="EMBL" id="AEW47906.1"/>
    </source>
</evidence>
<dbReference type="InterPro" id="IPR000719">
    <property type="entry name" value="Prot_kinase_dom"/>
</dbReference>
<dbReference type="PANTHER" id="PTHR24348">
    <property type="entry name" value="SERINE/THREONINE-PROTEIN KINASE UNC-51-RELATED"/>
    <property type="match status" value="1"/>
</dbReference>
<dbReference type="PROSITE" id="PS50011">
    <property type="entry name" value="PROTEIN_KINASE_DOM"/>
    <property type="match status" value="1"/>
</dbReference>
<proteinExistence type="predicted"/>
<keyword evidence="1" id="KW-0547">Nucleotide-binding</keyword>
<dbReference type="Gene3D" id="3.30.200.20">
    <property type="entry name" value="Phosphorylase Kinase, domain 1"/>
    <property type="match status" value="1"/>
</dbReference>
<name>G9HVY8_9FIRM</name>
<feature type="binding site" evidence="1">
    <location>
        <position position="54"/>
    </location>
    <ligand>
        <name>ATP</name>
        <dbReference type="ChEBI" id="CHEBI:30616"/>
    </ligand>
</feature>
<keyword evidence="1" id="KW-0067">ATP-binding</keyword>
<dbReference type="Pfam" id="PF00069">
    <property type="entry name" value="Pkinase"/>
    <property type="match status" value="1"/>
</dbReference>
<accession>G9HVY8</accession>
<evidence type="ECO:0000259" key="2">
    <source>
        <dbReference type="PROSITE" id="PS50011"/>
    </source>
</evidence>
<dbReference type="GO" id="GO:0005737">
    <property type="term" value="C:cytoplasm"/>
    <property type="evidence" value="ECO:0007669"/>
    <property type="project" value="TreeGrafter"/>
</dbReference>
<gene>
    <name evidence="3" type="primary">ybdM</name>
</gene>